<evidence type="ECO:0000313" key="1">
    <source>
        <dbReference type="EMBL" id="UXH44035.1"/>
    </source>
</evidence>
<proteinExistence type="predicted"/>
<organism evidence="1 2">
    <name type="scientific">Rossellomorea vietnamensis</name>
    <dbReference type="NCBI Taxonomy" id="218284"/>
    <lineage>
        <taxon>Bacteria</taxon>
        <taxon>Bacillati</taxon>
        <taxon>Bacillota</taxon>
        <taxon>Bacilli</taxon>
        <taxon>Bacillales</taxon>
        <taxon>Bacillaceae</taxon>
        <taxon>Rossellomorea</taxon>
    </lineage>
</organism>
<keyword evidence="2" id="KW-1185">Reference proteome</keyword>
<sequence>MEIINRIQEILSMGLAFVVYLAIPAFIIIRAIRKKKLPNNQYTPLDDILDGKVRDPEEETDGAKNGLKDE</sequence>
<evidence type="ECO:0000313" key="2">
    <source>
        <dbReference type="Proteomes" id="UP001064027"/>
    </source>
</evidence>
<protein>
    <submittedName>
        <fullName evidence="1">Uncharacterized protein</fullName>
    </submittedName>
</protein>
<name>A0ACD4C654_9BACI</name>
<gene>
    <name evidence="1" type="ORF">N5C46_20745</name>
</gene>
<accession>A0ACD4C654</accession>
<dbReference type="Proteomes" id="UP001064027">
    <property type="component" value="Chromosome"/>
</dbReference>
<reference evidence="1" key="1">
    <citation type="submission" date="2022-09" db="EMBL/GenBank/DDBJ databases">
        <title>Complete genome sequence of Rossellomorea vietnamensis strain RL-WG62, a newly isolated PGPR with the potential for plant salinity stress alleviation.</title>
        <authorList>
            <person name="Ren L."/>
            <person name="Wang G."/>
            <person name="Hu H."/>
        </authorList>
    </citation>
    <scope>NUCLEOTIDE SEQUENCE</scope>
    <source>
        <strain evidence="1">RL-WG62</strain>
    </source>
</reference>
<dbReference type="EMBL" id="CP104558">
    <property type="protein sequence ID" value="UXH44035.1"/>
    <property type="molecule type" value="Genomic_DNA"/>
</dbReference>